<evidence type="ECO:0000313" key="2">
    <source>
        <dbReference type="EMBL" id="KAG7453876.1"/>
    </source>
</evidence>
<dbReference type="EMBL" id="JAGKHQ010001729">
    <property type="protein sequence ID" value="KAG7453876.1"/>
    <property type="molecule type" value="Genomic_DNA"/>
</dbReference>
<name>A0AAV6P9I6_SOLSE</name>
<feature type="region of interest" description="Disordered" evidence="1">
    <location>
        <begin position="52"/>
        <end position="73"/>
    </location>
</feature>
<evidence type="ECO:0000313" key="3">
    <source>
        <dbReference type="Proteomes" id="UP000693946"/>
    </source>
</evidence>
<feature type="compositionally biased region" description="Acidic residues" evidence="1">
    <location>
        <begin position="113"/>
        <end position="124"/>
    </location>
</feature>
<dbReference type="Proteomes" id="UP000693946">
    <property type="component" value="Unassembled WGS sequence"/>
</dbReference>
<gene>
    <name evidence="2" type="ORF">JOB18_006263</name>
</gene>
<organism evidence="2 3">
    <name type="scientific">Solea senegalensis</name>
    <name type="common">Senegalese sole</name>
    <dbReference type="NCBI Taxonomy" id="28829"/>
    <lineage>
        <taxon>Eukaryota</taxon>
        <taxon>Metazoa</taxon>
        <taxon>Chordata</taxon>
        <taxon>Craniata</taxon>
        <taxon>Vertebrata</taxon>
        <taxon>Euteleostomi</taxon>
        <taxon>Actinopterygii</taxon>
        <taxon>Neopterygii</taxon>
        <taxon>Teleostei</taxon>
        <taxon>Neoteleostei</taxon>
        <taxon>Acanthomorphata</taxon>
        <taxon>Carangaria</taxon>
        <taxon>Pleuronectiformes</taxon>
        <taxon>Pleuronectoidei</taxon>
        <taxon>Soleidae</taxon>
        <taxon>Solea</taxon>
    </lineage>
</organism>
<keyword evidence="3" id="KW-1185">Reference proteome</keyword>
<feature type="region of interest" description="Disordered" evidence="1">
    <location>
        <begin position="97"/>
        <end position="124"/>
    </location>
</feature>
<dbReference type="AlphaFoldDB" id="A0AAV6P9I6"/>
<proteinExistence type="predicted"/>
<accession>A0AAV6P9I6</accession>
<sequence>MHSCWSPVPKCRPTFHQLVVQLEALLLSLSPPPPQKEPLLYVNLEGEELAGGEEAGASSWSTTWQQRGPGEDKDWMMVTSGAELAIGGDYRYIIGLHGGPEQEGGGERREEESVRDEDDVVINV</sequence>
<evidence type="ECO:0000256" key="1">
    <source>
        <dbReference type="SAM" id="MobiDB-lite"/>
    </source>
</evidence>
<protein>
    <submittedName>
        <fullName evidence="2">Uncharacterized protein</fullName>
    </submittedName>
</protein>
<reference evidence="2 3" key="1">
    <citation type="journal article" date="2021" name="Sci. Rep.">
        <title>Chromosome anchoring in Senegalese sole (Solea senegalensis) reveals sex-associated markers and genome rearrangements in flatfish.</title>
        <authorList>
            <person name="Guerrero-Cozar I."/>
            <person name="Gomez-Garrido J."/>
            <person name="Berbel C."/>
            <person name="Martinez-Blanch J.F."/>
            <person name="Alioto T."/>
            <person name="Claros M.G."/>
            <person name="Gagnaire P.A."/>
            <person name="Manchado M."/>
        </authorList>
    </citation>
    <scope>NUCLEOTIDE SEQUENCE [LARGE SCALE GENOMIC DNA]</scope>
    <source>
        <strain evidence="2">Sse05_10M</strain>
    </source>
</reference>
<comment type="caution">
    <text evidence="2">The sequence shown here is derived from an EMBL/GenBank/DDBJ whole genome shotgun (WGS) entry which is preliminary data.</text>
</comment>